<evidence type="ECO:0000256" key="2">
    <source>
        <dbReference type="ARBA" id="ARBA00004906"/>
    </source>
</evidence>
<dbReference type="SUPFAM" id="SSF57850">
    <property type="entry name" value="RING/U-box"/>
    <property type="match status" value="1"/>
</dbReference>
<dbReference type="PANTHER" id="PTHR22937:SF224">
    <property type="entry name" value="E3 UBIQUITIN-PROTEIN LIGASE MBR1-RELATED"/>
    <property type="match status" value="1"/>
</dbReference>
<dbReference type="GO" id="GO:0010228">
    <property type="term" value="P:vegetative to reproductive phase transition of meristem"/>
    <property type="evidence" value="ECO:0007669"/>
    <property type="project" value="UniProtKB-ARBA"/>
</dbReference>
<feature type="domain" description="RING-type" evidence="11">
    <location>
        <begin position="580"/>
        <end position="621"/>
    </location>
</feature>
<sequence>MQRQTNSMESCPEVLGTFPSPEELQNFQDYLESYDETNLLHMNIANGGIPNLIAQSSNGASSRGQSSYHGGHDENEIALSKMEEAASAQLAEYMNRNISSGQTHEELFLSPRPNLNDYPQDVGTIGDCADFYDLYPHPNSPVLSDSAHCPSPFGSINFGESSSGSSRDGRRLSCKRKNIEGFQGQSSTSGSASFFHQNKNGLHDSPSSSSSKYNLSAGSSSNIPNPLDYLRFTNATEVKFPSIEPAPERNCGVWMNSTQLSETSPPLNMRDFTARSLNQSSSLPMPFIQPGDPRPVVTSSTSQNQSSPAPISFTQPRDSRPVVTSSTSPSPRLVLPTNGASTSRGGGSSSSLTLEERMINFAVHNSLDFARLHRPRIRNVANRGVIIGGNVPSTSQAGTNTFVSPPVGQPRLASHQNLPIPFPQGIPLTFPQPMFSSESGGQSSNIPQSHSVRAVNLPEIGSLAGYYAPHVRQQIFLDRADGASGVTPERRRILLENAFPVRRSRENIRVERHYRGVDVHDRHRDMRLDVDNMSYEELLALGERIGNVNTGLSDHMVMKHLRRRKYSSATAKESALDEPCCICREEYVDGEDLGLLDCGHDFHTACIKQWLMVKNLCPICKNTALAT</sequence>
<dbReference type="PANTHER" id="PTHR22937">
    <property type="entry name" value="E3 UBIQUITIN-PROTEIN LIGASE RNF165"/>
    <property type="match status" value="1"/>
</dbReference>
<feature type="region of interest" description="Disordered" evidence="10">
    <location>
        <begin position="181"/>
        <end position="219"/>
    </location>
</feature>
<evidence type="ECO:0000259" key="11">
    <source>
        <dbReference type="PROSITE" id="PS50089"/>
    </source>
</evidence>
<keyword evidence="7" id="KW-0833">Ubl conjugation pathway</keyword>
<evidence type="ECO:0000256" key="6">
    <source>
        <dbReference type="ARBA" id="ARBA00022771"/>
    </source>
</evidence>
<comment type="pathway">
    <text evidence="2">Protein modification; protein ubiquitination.</text>
</comment>
<dbReference type="InterPro" id="IPR001841">
    <property type="entry name" value="Znf_RING"/>
</dbReference>
<keyword evidence="8" id="KW-0862">Zinc</keyword>
<dbReference type="PROSITE" id="PS50089">
    <property type="entry name" value="ZF_RING_2"/>
    <property type="match status" value="1"/>
</dbReference>
<evidence type="ECO:0000256" key="4">
    <source>
        <dbReference type="ARBA" id="ARBA00022679"/>
    </source>
</evidence>
<comment type="catalytic activity">
    <reaction evidence="1">
        <text>S-ubiquitinyl-[E2 ubiquitin-conjugating enzyme]-L-cysteine + [acceptor protein]-L-lysine = [E2 ubiquitin-conjugating enzyme]-L-cysteine + N(6)-ubiquitinyl-[acceptor protein]-L-lysine.</text>
        <dbReference type="EC" id="2.3.2.27"/>
    </reaction>
</comment>
<dbReference type="GO" id="GO:0061630">
    <property type="term" value="F:ubiquitin protein ligase activity"/>
    <property type="evidence" value="ECO:0007669"/>
    <property type="project" value="UniProtKB-EC"/>
</dbReference>
<gene>
    <name evidence="12" type="ORF">CB5_LOCUS10947</name>
</gene>
<dbReference type="EMBL" id="LR862146">
    <property type="protein sequence ID" value="CAD1827736.1"/>
    <property type="molecule type" value="Genomic_DNA"/>
</dbReference>
<evidence type="ECO:0000256" key="7">
    <source>
        <dbReference type="ARBA" id="ARBA00022786"/>
    </source>
</evidence>
<feature type="compositionally biased region" description="Low complexity" evidence="10">
    <location>
        <begin position="321"/>
        <end position="351"/>
    </location>
</feature>
<keyword evidence="4" id="KW-0808">Transferase</keyword>
<reference evidence="12" key="1">
    <citation type="submission" date="2020-07" db="EMBL/GenBank/DDBJ databases">
        <authorList>
            <person name="Lin J."/>
        </authorList>
    </citation>
    <scope>NUCLEOTIDE SEQUENCE</scope>
</reference>
<evidence type="ECO:0000256" key="10">
    <source>
        <dbReference type="SAM" id="MobiDB-lite"/>
    </source>
</evidence>
<feature type="compositionally biased region" description="Low complexity" evidence="10">
    <location>
        <begin position="205"/>
        <end position="219"/>
    </location>
</feature>
<dbReference type="InterPro" id="IPR045191">
    <property type="entry name" value="MBR1/2-like"/>
</dbReference>
<dbReference type="InterPro" id="IPR013083">
    <property type="entry name" value="Znf_RING/FYVE/PHD"/>
</dbReference>
<protein>
    <recommendedName>
        <fullName evidence="3">RING-type E3 ubiquitin transferase</fullName>
        <ecNumber evidence="3">2.3.2.27</ecNumber>
    </recommendedName>
</protein>
<organism evidence="12">
    <name type="scientific">Ananas comosus var. bracteatus</name>
    <name type="common">red pineapple</name>
    <dbReference type="NCBI Taxonomy" id="296719"/>
    <lineage>
        <taxon>Eukaryota</taxon>
        <taxon>Viridiplantae</taxon>
        <taxon>Streptophyta</taxon>
        <taxon>Embryophyta</taxon>
        <taxon>Tracheophyta</taxon>
        <taxon>Spermatophyta</taxon>
        <taxon>Magnoliopsida</taxon>
        <taxon>Liliopsida</taxon>
        <taxon>Poales</taxon>
        <taxon>Bromeliaceae</taxon>
        <taxon>Bromelioideae</taxon>
        <taxon>Ananas</taxon>
    </lineage>
</organism>
<feature type="compositionally biased region" description="Low complexity" evidence="10">
    <location>
        <begin position="295"/>
        <end position="308"/>
    </location>
</feature>
<keyword evidence="6 9" id="KW-0863">Zinc-finger</keyword>
<evidence type="ECO:0000256" key="1">
    <source>
        <dbReference type="ARBA" id="ARBA00000900"/>
    </source>
</evidence>
<feature type="compositionally biased region" description="Polar residues" evidence="10">
    <location>
        <begin position="183"/>
        <end position="200"/>
    </location>
</feature>
<name>A0A6V7PAY4_ANACO</name>
<evidence type="ECO:0000313" key="12">
    <source>
        <dbReference type="EMBL" id="CAD1827736.1"/>
    </source>
</evidence>
<evidence type="ECO:0000256" key="5">
    <source>
        <dbReference type="ARBA" id="ARBA00022723"/>
    </source>
</evidence>
<evidence type="ECO:0000256" key="8">
    <source>
        <dbReference type="ARBA" id="ARBA00022833"/>
    </source>
</evidence>
<proteinExistence type="predicted"/>
<dbReference type="Pfam" id="PF13639">
    <property type="entry name" value="zf-RING_2"/>
    <property type="match status" value="1"/>
</dbReference>
<dbReference type="Gene3D" id="3.30.40.10">
    <property type="entry name" value="Zinc/RING finger domain, C3HC4 (zinc finger)"/>
    <property type="match status" value="1"/>
</dbReference>
<dbReference type="EC" id="2.3.2.27" evidence="3"/>
<accession>A0A6V7PAY4</accession>
<dbReference type="GO" id="GO:0008270">
    <property type="term" value="F:zinc ion binding"/>
    <property type="evidence" value="ECO:0007669"/>
    <property type="project" value="UniProtKB-KW"/>
</dbReference>
<evidence type="ECO:0000256" key="9">
    <source>
        <dbReference type="PROSITE-ProRule" id="PRU00175"/>
    </source>
</evidence>
<dbReference type="GO" id="GO:0043161">
    <property type="term" value="P:proteasome-mediated ubiquitin-dependent protein catabolic process"/>
    <property type="evidence" value="ECO:0007669"/>
    <property type="project" value="UniProtKB-ARBA"/>
</dbReference>
<keyword evidence="5" id="KW-0479">Metal-binding</keyword>
<evidence type="ECO:0000256" key="3">
    <source>
        <dbReference type="ARBA" id="ARBA00012483"/>
    </source>
</evidence>
<feature type="region of interest" description="Disordered" evidence="10">
    <location>
        <begin position="280"/>
        <end position="351"/>
    </location>
</feature>
<dbReference type="AlphaFoldDB" id="A0A6V7PAY4"/>
<dbReference type="SMART" id="SM00184">
    <property type="entry name" value="RING"/>
    <property type="match status" value="1"/>
</dbReference>
<dbReference type="FunFam" id="3.30.40.10:FF:000309">
    <property type="entry name" value="E3 ubiquitin-protein ligase MBR2"/>
    <property type="match status" value="1"/>
</dbReference>